<name>A0A1B1AV33_9ACTN</name>
<dbReference type="InterPro" id="IPR027417">
    <property type="entry name" value="P-loop_NTPase"/>
</dbReference>
<dbReference type="InterPro" id="IPR011044">
    <property type="entry name" value="Quino_amine_DH_bsu"/>
</dbReference>
<dbReference type="PANTHER" id="PTHR19848">
    <property type="entry name" value="WD40 REPEAT PROTEIN"/>
    <property type="match status" value="1"/>
</dbReference>
<evidence type="ECO:0000313" key="6">
    <source>
        <dbReference type="Proteomes" id="UP000092659"/>
    </source>
</evidence>
<dbReference type="Pfam" id="PF00400">
    <property type="entry name" value="WD40"/>
    <property type="match status" value="1"/>
</dbReference>
<evidence type="ECO:0000259" key="3">
    <source>
        <dbReference type="Pfam" id="PF20703"/>
    </source>
</evidence>
<dbReference type="EMBL" id="CP016279">
    <property type="protein sequence ID" value="ANP50433.1"/>
    <property type="molecule type" value="Genomic_DNA"/>
</dbReference>
<dbReference type="SMART" id="SM00320">
    <property type="entry name" value="WD40"/>
    <property type="match status" value="4"/>
</dbReference>
<evidence type="ECO:0000313" key="5">
    <source>
        <dbReference type="EMBL" id="MBP2047866.1"/>
    </source>
</evidence>
<dbReference type="InterPro" id="IPR049052">
    <property type="entry name" value="nSTAND1"/>
</dbReference>
<dbReference type="SUPFAM" id="SSF82171">
    <property type="entry name" value="DPP6 N-terminal domain-like"/>
    <property type="match status" value="1"/>
</dbReference>
<dbReference type="Gene3D" id="2.130.10.10">
    <property type="entry name" value="YVTN repeat-like/Quinoprotein amine dehydrogenase"/>
    <property type="match status" value="4"/>
</dbReference>
<keyword evidence="7" id="KW-1185">Reference proteome</keyword>
<keyword evidence="1" id="KW-0853">WD repeat</keyword>
<dbReference type="SUPFAM" id="SSF69322">
    <property type="entry name" value="Tricorn protease domain 2"/>
    <property type="match status" value="1"/>
</dbReference>
<dbReference type="EMBL" id="JAGGLP010000002">
    <property type="protein sequence ID" value="MBP2047866.1"/>
    <property type="molecule type" value="Genomic_DNA"/>
</dbReference>
<dbReference type="OrthoDB" id="414967at2"/>
<dbReference type="SUPFAM" id="SSF52540">
    <property type="entry name" value="P-loop containing nucleoside triphosphate hydrolases"/>
    <property type="match status" value="1"/>
</dbReference>
<dbReference type="InterPro" id="IPR001680">
    <property type="entry name" value="WD40_rpt"/>
</dbReference>
<dbReference type="SUPFAM" id="SSF50969">
    <property type="entry name" value="YVTN repeat-like/Quinoprotein amine dehydrogenase"/>
    <property type="match status" value="1"/>
</dbReference>
<accession>A0A1B1AV33</accession>
<dbReference type="STRING" id="68214.AVL59_13115"/>
<dbReference type="Pfam" id="PF20703">
    <property type="entry name" value="nSTAND1"/>
    <property type="match status" value="1"/>
</dbReference>
<feature type="domain" description="Novel STAND NTPase 1" evidence="3">
    <location>
        <begin position="79"/>
        <end position="469"/>
    </location>
</feature>
<evidence type="ECO:0000313" key="7">
    <source>
        <dbReference type="Proteomes" id="UP001519309"/>
    </source>
</evidence>
<reference evidence="4 6" key="1">
    <citation type="submission" date="2016-06" db="EMBL/GenBank/DDBJ databases">
        <title>Complete genome sequence of Streptomyces griseochromogenes ATCC 14511, the Blasticidin S producer.</title>
        <authorList>
            <person name="Wu L."/>
        </authorList>
    </citation>
    <scope>NUCLEOTIDE SEQUENCE [LARGE SCALE GENOMIC DNA]</scope>
    <source>
        <strain evidence="4 6">ATCC 14511</strain>
    </source>
</reference>
<evidence type="ECO:0000313" key="4">
    <source>
        <dbReference type="EMBL" id="ANP50433.1"/>
    </source>
</evidence>
<dbReference type="InterPro" id="IPR015943">
    <property type="entry name" value="WD40/YVTN_repeat-like_dom_sf"/>
</dbReference>
<dbReference type="AlphaFoldDB" id="A0A1B1AV33"/>
<dbReference type="RefSeq" id="WP_067303147.1">
    <property type="nucleotide sequence ID" value="NZ_CP016279.1"/>
</dbReference>
<dbReference type="Gene3D" id="3.40.50.300">
    <property type="entry name" value="P-loop containing nucleotide triphosphate hydrolases"/>
    <property type="match status" value="1"/>
</dbReference>
<sequence>MKGTRRTSLDLASLLLGLVFGVGTNLLTADPDGWWGPLRAVNRYAAVWLPAGVAAVIVRELGQRWRERRRVPWTRDDSPYPGLDAFAEDRTQVFFGREEETRDAVRALTAARSPAQRVLTVVGPSGCGKSSFVAAGILPELRRRRCAVLGPLRLGSSPFLALAQALAPRAAERQDDAVVRLAREVRREASDGGDVTACLAALRAAQGHRARIVLAIDQFEDVVRMTSPAERELFLRVLRASTDAHPQLHLVLTLPSGFLRDPALERYDDLLRTRFPLGTLTSRQTRAVIAGPARAAGARIAEEVVDDLVVEATEGDALPLLGQLLRDLYEAAGPDHVIGRDLLERTGPLSQAIARYAEGACERLVAEHPEERVEAVLLRFVAWDERGVSRQSVRRPALDPEALAIVEALRQARLVTDVDDGEAFDLVHEALLRHWPRLRGLTDRHQAVLRRITDLERRAAAWLANDRAADDLLHGQRLAQALELIGAHGVSEALTELVAASRARQEAVAEERADDLAERAQQAYALRGERRLALALTAAAVREFTATEKVALTLWGVAKDPVVDSLGFGHAGKVLALGWDPVSGHLRTVGSEGDLCTWTARGDLVGQEPLGLGELRGAGFSGGGDAYWADTEDLLTVRRFDTPEFSSASRAAAVFGDRTIGLSPDGWQAAAQLSDRRVDIIDFAPVPRGRLPDDHRSFEAPPVNALTWSPDSSLLALFTWRELHVVRVPDGDPAWRLARGDDELPGTTSWFAWAPDGRRAAQVSGRTLRIRAAEDGTVLDEWDTGVDAGGVFWSPDGQLVAVAVSDAGQGADAAITVWRVADRTPLRRLRAPWGAEEIAWRADSACFAWRSISDVWIGDHGSWRPRALPGGLLRGVSSEAGRVAATVLGGDAVYVTEPGTGTVPRKLVTARDPKPVLLAWRPGAERLAVSFAGGRVEMVDPASGRCAAAMSTAYDMVDRVLWSPDGSLLATASHDFVTAAYRIEVWDPLTGSRTARTEDIERGTGVLAWSPDGGRLVTAEKEGPLVVRDASTGRRLLDIPVGEGATAGGACWSPDGRRLAFLDGESAVRIRGADDGTPLVRSAATYGKAVVILWSPDGRLLATAGDGWVAFWRAETGECQAVSRLKCLVPLDAHWSGDGRSFVVIGEDHRRYTWSLPDRTYARQCAALLEGAADELRELTIEERRRHGLSA</sequence>
<dbReference type="Proteomes" id="UP000092659">
    <property type="component" value="Chromosome"/>
</dbReference>
<reference evidence="5 7" key="2">
    <citation type="submission" date="2021-03" db="EMBL/GenBank/DDBJ databases">
        <title>Genomic Encyclopedia of Type Strains, Phase IV (KMG-IV): sequencing the most valuable type-strain genomes for metagenomic binning, comparative biology and taxonomic classification.</title>
        <authorList>
            <person name="Goeker M."/>
        </authorList>
    </citation>
    <scope>NUCLEOTIDE SEQUENCE [LARGE SCALE GENOMIC DNA]</scope>
    <source>
        <strain evidence="5 7">DSM 40499</strain>
    </source>
</reference>
<proteinExistence type="predicted"/>
<organism evidence="4 6">
    <name type="scientific">Streptomyces griseochromogenes</name>
    <dbReference type="NCBI Taxonomy" id="68214"/>
    <lineage>
        <taxon>Bacteria</taxon>
        <taxon>Bacillati</taxon>
        <taxon>Actinomycetota</taxon>
        <taxon>Actinomycetes</taxon>
        <taxon>Kitasatosporales</taxon>
        <taxon>Streptomycetaceae</taxon>
        <taxon>Streptomyces</taxon>
    </lineage>
</organism>
<keyword evidence="2" id="KW-0677">Repeat</keyword>
<dbReference type="KEGG" id="sgs:AVL59_13115"/>
<evidence type="ECO:0000256" key="1">
    <source>
        <dbReference type="ARBA" id="ARBA00022574"/>
    </source>
</evidence>
<dbReference type="Proteomes" id="UP001519309">
    <property type="component" value="Unassembled WGS sequence"/>
</dbReference>
<evidence type="ECO:0000256" key="2">
    <source>
        <dbReference type="ARBA" id="ARBA00022737"/>
    </source>
</evidence>
<dbReference type="PANTHER" id="PTHR19848:SF8">
    <property type="entry name" value="F-BOX AND WD REPEAT DOMAIN CONTAINING 7"/>
    <property type="match status" value="1"/>
</dbReference>
<gene>
    <name evidence="4" type="ORF">AVL59_13115</name>
    <name evidence="5" type="ORF">J2Z21_000790</name>
</gene>
<protein>
    <submittedName>
        <fullName evidence="5">WD40 repeat protein</fullName>
    </submittedName>
</protein>